<keyword evidence="18" id="KW-1185">Reference proteome</keyword>
<dbReference type="InterPro" id="IPR006084">
    <property type="entry name" value="XPG/Rad2"/>
</dbReference>
<dbReference type="Gene3D" id="3.40.50.1010">
    <property type="entry name" value="5'-nuclease"/>
    <property type="match status" value="1"/>
</dbReference>
<dbReference type="PANTHER" id="PTHR11081:SF9">
    <property type="entry name" value="FLAP ENDONUCLEASE 1"/>
    <property type="match status" value="1"/>
</dbReference>
<organism evidence="17 18">
    <name type="scientific">Apaloderma vittatum</name>
    <name type="common">Bar-tailed trogon</name>
    <dbReference type="NCBI Taxonomy" id="57397"/>
    <lineage>
        <taxon>Eukaryota</taxon>
        <taxon>Metazoa</taxon>
        <taxon>Chordata</taxon>
        <taxon>Craniata</taxon>
        <taxon>Vertebrata</taxon>
        <taxon>Euteleostomi</taxon>
        <taxon>Archelosauria</taxon>
        <taxon>Archosauria</taxon>
        <taxon>Dinosauria</taxon>
        <taxon>Saurischia</taxon>
        <taxon>Theropoda</taxon>
        <taxon>Coelurosauria</taxon>
        <taxon>Aves</taxon>
        <taxon>Neognathae</taxon>
        <taxon>Neoaves</taxon>
        <taxon>Telluraves</taxon>
        <taxon>Coraciimorphae</taxon>
        <taxon>Trogoniformes</taxon>
        <taxon>Trogonidae</taxon>
        <taxon>Apaloderma</taxon>
    </lineage>
</organism>
<comment type="cofactor">
    <cofactor evidence="1">
        <name>Mg(2+)</name>
        <dbReference type="ChEBI" id="CHEBI:18420"/>
    </cofactor>
</comment>
<keyword evidence="5" id="KW-0479">Metal-binding</keyword>
<feature type="non-terminal residue" evidence="17">
    <location>
        <position position="1"/>
    </location>
</feature>
<evidence type="ECO:0000256" key="15">
    <source>
        <dbReference type="ARBA" id="ARBA00034726"/>
    </source>
</evidence>
<evidence type="ECO:0000256" key="1">
    <source>
        <dbReference type="ARBA" id="ARBA00001946"/>
    </source>
</evidence>
<dbReference type="FunFam" id="1.10.150.20:FF:000009">
    <property type="entry name" value="Flap endonuclease 1"/>
    <property type="match status" value="1"/>
</dbReference>
<dbReference type="GO" id="GO:0005634">
    <property type="term" value="C:nucleus"/>
    <property type="evidence" value="ECO:0007669"/>
    <property type="project" value="TreeGrafter"/>
</dbReference>
<comment type="function">
    <text evidence="14">Structure-specific nuclease with 5'-flap endonuclease and 5'-3' exonuclease activities involved in DNA replication and repair. During DNA replication, cleaves the 5'-overhanging flap structure that is generated by displacement synthesis when DNA polymerase encounters the 5'-end of a downstream Okazaki fragment. It enters the flap from the 5'-end and then tracks to cleave the flap base, leaving a nick for ligation. Also involved in the long patch base excision repair (LP-BER) pathway, by cleaving within the apurinic/apyrimidinic (AP) site-terminated flap. Acts as a genome stabilization factor that prevents flaps from equilibrating into structures that lead to duplications and deletions. Also possesses 5'-3' exonuclease activity on nicked or gapped double-stranded DNA, and exhibits RNase H activity. Also involved in replication and repair of rDNA and in repairing mitochondrial DNA.</text>
</comment>
<evidence type="ECO:0000256" key="12">
    <source>
        <dbReference type="ARBA" id="ARBA00023204"/>
    </source>
</evidence>
<keyword evidence="4" id="KW-0540">Nuclease</keyword>
<dbReference type="GO" id="GO:0006281">
    <property type="term" value="P:DNA repair"/>
    <property type="evidence" value="ECO:0007669"/>
    <property type="project" value="UniProtKB-KW"/>
</dbReference>
<evidence type="ECO:0000256" key="16">
    <source>
        <dbReference type="SAM" id="MobiDB-lite"/>
    </source>
</evidence>
<sequence>GKPPQLKSGELAKRTERRAEAEKHLQEAQEAGEETNIEKYSKRLVKVTQQHTDECKKLLTLMGIPYVEAPGEAEAILRGCDYGQSTRGIGPKRAVELIKEHKTIEKIVQQIDTKKYPLPENWLHKEAQKLFLEPDVVDPDAVELKWSEPDEEQLVRFMCGEKQFNEERIRNGVKRLSKSRQGSTQGRLDDFFKVTGSITSAKRKEPEAKGSAKKKAKTNNAAAKPKKGK</sequence>
<keyword evidence="10" id="KW-0460">Magnesium</keyword>
<dbReference type="GO" id="GO:0003677">
    <property type="term" value="F:DNA binding"/>
    <property type="evidence" value="ECO:0007669"/>
    <property type="project" value="InterPro"/>
</dbReference>
<evidence type="ECO:0000256" key="5">
    <source>
        <dbReference type="ARBA" id="ARBA00022723"/>
    </source>
</evidence>
<dbReference type="SUPFAM" id="SSF47807">
    <property type="entry name" value="5' to 3' exonuclease, C-terminal subdomain"/>
    <property type="match status" value="1"/>
</dbReference>
<gene>
    <name evidence="17" type="ORF">N311_04727</name>
</gene>
<dbReference type="EMBL" id="KL379421">
    <property type="protein sequence ID" value="KFP86288.1"/>
    <property type="molecule type" value="Genomic_DNA"/>
</dbReference>
<dbReference type="GO" id="GO:0006260">
    <property type="term" value="P:DNA replication"/>
    <property type="evidence" value="ECO:0007669"/>
    <property type="project" value="UniProtKB-KW"/>
</dbReference>
<feature type="non-terminal residue" evidence="17">
    <location>
        <position position="229"/>
    </location>
</feature>
<evidence type="ECO:0000256" key="14">
    <source>
        <dbReference type="ARBA" id="ARBA00029382"/>
    </source>
</evidence>
<dbReference type="PANTHER" id="PTHR11081">
    <property type="entry name" value="FLAP ENDONUCLEASE FAMILY MEMBER"/>
    <property type="match status" value="1"/>
</dbReference>
<keyword evidence="9" id="KW-0269">Exonuclease</keyword>
<dbReference type="Proteomes" id="UP000054244">
    <property type="component" value="Unassembled WGS sequence"/>
</dbReference>
<dbReference type="InterPro" id="IPR008918">
    <property type="entry name" value="HhH2"/>
</dbReference>
<evidence type="ECO:0000256" key="4">
    <source>
        <dbReference type="ARBA" id="ARBA00022722"/>
    </source>
</evidence>
<evidence type="ECO:0000256" key="2">
    <source>
        <dbReference type="ARBA" id="ARBA00022553"/>
    </source>
</evidence>
<evidence type="ECO:0000313" key="18">
    <source>
        <dbReference type="Proteomes" id="UP000054244"/>
    </source>
</evidence>
<evidence type="ECO:0000256" key="10">
    <source>
        <dbReference type="ARBA" id="ARBA00022842"/>
    </source>
</evidence>
<keyword evidence="13" id="KW-0539">Nucleus</keyword>
<dbReference type="GO" id="GO:0008409">
    <property type="term" value="F:5'-3' exonuclease activity"/>
    <property type="evidence" value="ECO:0007669"/>
    <property type="project" value="TreeGrafter"/>
</dbReference>
<keyword evidence="6 17" id="KW-0255">Endonuclease</keyword>
<dbReference type="GO" id="GO:0004523">
    <property type="term" value="F:RNA-DNA hybrid ribonuclease activity"/>
    <property type="evidence" value="ECO:0007669"/>
    <property type="project" value="TreeGrafter"/>
</dbReference>
<comment type="similarity">
    <text evidence="15">Belongs to the XPG/RAD2 endonuclease family. FEN1 subfamily.</text>
</comment>
<keyword evidence="2" id="KW-0597">Phosphoprotein</keyword>
<name>A0A091N950_APAVI</name>
<evidence type="ECO:0000256" key="11">
    <source>
        <dbReference type="ARBA" id="ARBA00023128"/>
    </source>
</evidence>
<dbReference type="SUPFAM" id="SSF88723">
    <property type="entry name" value="PIN domain-like"/>
    <property type="match status" value="1"/>
</dbReference>
<reference evidence="17 18" key="1">
    <citation type="submission" date="2014-04" db="EMBL/GenBank/DDBJ databases">
        <title>Genome evolution of avian class.</title>
        <authorList>
            <person name="Zhang G."/>
            <person name="Li C."/>
        </authorList>
    </citation>
    <scope>NUCLEOTIDE SEQUENCE [LARGE SCALE GENOMIC DNA]</scope>
    <source>
        <strain evidence="17">BGI_N311</strain>
    </source>
</reference>
<evidence type="ECO:0000256" key="13">
    <source>
        <dbReference type="ARBA" id="ARBA00023242"/>
    </source>
</evidence>
<dbReference type="GO" id="GO:0030145">
    <property type="term" value="F:manganese ion binding"/>
    <property type="evidence" value="ECO:0007669"/>
    <property type="project" value="TreeGrafter"/>
</dbReference>
<dbReference type="GO" id="GO:0000287">
    <property type="term" value="F:magnesium ion binding"/>
    <property type="evidence" value="ECO:0007669"/>
    <property type="project" value="TreeGrafter"/>
</dbReference>
<evidence type="ECO:0000256" key="6">
    <source>
        <dbReference type="ARBA" id="ARBA00022759"/>
    </source>
</evidence>
<proteinExistence type="inferred from homology"/>
<protein>
    <submittedName>
        <fullName evidence="17">Flap endonuclease 1</fullName>
    </submittedName>
</protein>
<keyword evidence="11" id="KW-0496">Mitochondrion</keyword>
<keyword evidence="8" id="KW-0378">Hydrolase</keyword>
<evidence type="ECO:0000256" key="9">
    <source>
        <dbReference type="ARBA" id="ARBA00022839"/>
    </source>
</evidence>
<evidence type="ECO:0000313" key="17">
    <source>
        <dbReference type="EMBL" id="KFP86288.1"/>
    </source>
</evidence>
<feature type="compositionally biased region" description="Basic and acidic residues" evidence="16">
    <location>
        <begin position="10"/>
        <end position="27"/>
    </location>
</feature>
<keyword evidence="12" id="KW-0234">DNA repair</keyword>
<keyword evidence="7" id="KW-0227">DNA damage</keyword>
<evidence type="ECO:0000256" key="3">
    <source>
        <dbReference type="ARBA" id="ARBA00022705"/>
    </source>
</evidence>
<dbReference type="AlphaFoldDB" id="A0A091N950"/>
<dbReference type="GO" id="GO:0017108">
    <property type="term" value="F:5'-flap endonuclease activity"/>
    <property type="evidence" value="ECO:0007669"/>
    <property type="project" value="TreeGrafter"/>
</dbReference>
<dbReference type="InterPro" id="IPR029060">
    <property type="entry name" value="PIN-like_dom_sf"/>
</dbReference>
<dbReference type="Gene3D" id="1.10.150.20">
    <property type="entry name" value="5' to 3' exonuclease, C-terminal subdomain"/>
    <property type="match status" value="1"/>
</dbReference>
<evidence type="ECO:0000256" key="8">
    <source>
        <dbReference type="ARBA" id="ARBA00022801"/>
    </source>
</evidence>
<evidence type="ECO:0000256" key="7">
    <source>
        <dbReference type="ARBA" id="ARBA00022763"/>
    </source>
</evidence>
<accession>A0A091N950</accession>
<feature type="region of interest" description="Disordered" evidence="16">
    <location>
        <begin position="199"/>
        <end position="229"/>
    </location>
</feature>
<dbReference type="SMART" id="SM00279">
    <property type="entry name" value="HhH2"/>
    <property type="match status" value="1"/>
</dbReference>
<keyword evidence="3" id="KW-0235">DNA replication</keyword>
<dbReference type="InterPro" id="IPR036279">
    <property type="entry name" value="5-3_exonuclease_C_sf"/>
</dbReference>
<feature type="region of interest" description="Disordered" evidence="16">
    <location>
        <begin position="1"/>
        <end position="34"/>
    </location>
</feature>